<dbReference type="InterPro" id="IPR029039">
    <property type="entry name" value="Flavoprotein-like_sf"/>
</dbReference>
<dbReference type="AlphaFoldDB" id="A0A2T2WGI2"/>
<dbReference type="Pfam" id="PF03358">
    <property type="entry name" value="FMN_red"/>
    <property type="match status" value="1"/>
</dbReference>
<gene>
    <name evidence="2" type="ORF">C7B45_11195</name>
</gene>
<proteinExistence type="predicted"/>
<dbReference type="SUPFAM" id="SSF52218">
    <property type="entry name" value="Flavoproteins"/>
    <property type="match status" value="1"/>
</dbReference>
<evidence type="ECO:0000313" key="2">
    <source>
        <dbReference type="EMBL" id="PSR21339.1"/>
    </source>
</evidence>
<evidence type="ECO:0000313" key="3">
    <source>
        <dbReference type="Proteomes" id="UP000241848"/>
    </source>
</evidence>
<evidence type="ECO:0000259" key="1">
    <source>
        <dbReference type="Pfam" id="PF03358"/>
    </source>
</evidence>
<dbReference type="GO" id="GO:0016491">
    <property type="term" value="F:oxidoreductase activity"/>
    <property type="evidence" value="ECO:0007669"/>
    <property type="project" value="InterPro"/>
</dbReference>
<dbReference type="GO" id="GO:0010181">
    <property type="term" value="F:FMN binding"/>
    <property type="evidence" value="ECO:0007669"/>
    <property type="project" value="TreeGrafter"/>
</dbReference>
<dbReference type="GO" id="GO:0005829">
    <property type="term" value="C:cytosol"/>
    <property type="evidence" value="ECO:0007669"/>
    <property type="project" value="TreeGrafter"/>
</dbReference>
<sequence>MPTLLVVIASTRPGRVGLPVGQWFIQFAQQHGTFSVNTADLLKLDLPLMNEPNHPRFRNYTLSHTKEWSRVVDAADAVVFVMPEYNYSMTAPLKNALDYLYVEWQYKPVGLLSYGGISGGLRAAQMLKQVVTTLKMMPIPEGISIPFVREFIKDGVFQPNELMVQSAQMMLDELARWEEALRPLRYAVRQNSTT</sequence>
<organism evidence="2 3">
    <name type="scientific">Sulfobacillus acidophilus</name>
    <dbReference type="NCBI Taxonomy" id="53633"/>
    <lineage>
        <taxon>Bacteria</taxon>
        <taxon>Bacillati</taxon>
        <taxon>Bacillota</taxon>
        <taxon>Clostridia</taxon>
        <taxon>Eubacteriales</taxon>
        <taxon>Clostridiales Family XVII. Incertae Sedis</taxon>
        <taxon>Sulfobacillus</taxon>
    </lineage>
</organism>
<dbReference type="PANTHER" id="PTHR30543:SF21">
    <property type="entry name" value="NAD(P)H-DEPENDENT FMN REDUCTASE LOT6"/>
    <property type="match status" value="1"/>
</dbReference>
<reference evidence="2 3" key="1">
    <citation type="journal article" date="2014" name="BMC Genomics">
        <title>Comparison of environmental and isolate Sulfobacillus genomes reveals diverse carbon, sulfur, nitrogen, and hydrogen metabolisms.</title>
        <authorList>
            <person name="Justice N.B."/>
            <person name="Norman A."/>
            <person name="Brown C.T."/>
            <person name="Singh A."/>
            <person name="Thomas B.C."/>
            <person name="Banfield J.F."/>
        </authorList>
    </citation>
    <scope>NUCLEOTIDE SEQUENCE [LARGE SCALE GENOMIC DNA]</scope>
    <source>
        <strain evidence="2">AMDSBA3</strain>
    </source>
</reference>
<accession>A0A2T2WGI2</accession>
<comment type="caution">
    <text evidence="2">The sequence shown here is derived from an EMBL/GenBank/DDBJ whole genome shotgun (WGS) entry which is preliminary data.</text>
</comment>
<dbReference type="InterPro" id="IPR050712">
    <property type="entry name" value="NAD(P)H-dep_reductase"/>
</dbReference>
<dbReference type="EMBL" id="PXYV01000036">
    <property type="protein sequence ID" value="PSR21339.1"/>
    <property type="molecule type" value="Genomic_DNA"/>
</dbReference>
<name>A0A2T2WGI2_9FIRM</name>
<feature type="domain" description="NADPH-dependent FMN reductase-like" evidence="1">
    <location>
        <begin position="3"/>
        <end position="143"/>
    </location>
</feature>
<protein>
    <submittedName>
        <fullName evidence="2">NADPH-dependent FMN reductase</fullName>
    </submittedName>
</protein>
<dbReference type="Gene3D" id="3.40.50.360">
    <property type="match status" value="1"/>
</dbReference>
<dbReference type="InterPro" id="IPR005025">
    <property type="entry name" value="FMN_Rdtase-like_dom"/>
</dbReference>
<dbReference type="Proteomes" id="UP000241848">
    <property type="component" value="Unassembled WGS sequence"/>
</dbReference>
<dbReference type="PANTHER" id="PTHR30543">
    <property type="entry name" value="CHROMATE REDUCTASE"/>
    <property type="match status" value="1"/>
</dbReference>